<organism evidence="1 2">
    <name type="scientific">Cordyceps javanica</name>
    <dbReference type="NCBI Taxonomy" id="43265"/>
    <lineage>
        <taxon>Eukaryota</taxon>
        <taxon>Fungi</taxon>
        <taxon>Dikarya</taxon>
        <taxon>Ascomycota</taxon>
        <taxon>Pezizomycotina</taxon>
        <taxon>Sordariomycetes</taxon>
        <taxon>Hypocreomycetidae</taxon>
        <taxon>Hypocreales</taxon>
        <taxon>Cordycipitaceae</taxon>
        <taxon>Cordyceps</taxon>
    </lineage>
</organism>
<sequence length="96" mass="10706">MAGLRLVGTWGIPQGKAQQQQRQGRPEKNVVVVVVVRYGKRIGRNGRLQGNHAADGWRRKWWHIKLQTKKDRSRCGASCCGRQPASETNACPITAS</sequence>
<evidence type="ECO:0000313" key="1">
    <source>
        <dbReference type="EMBL" id="TQV97982.1"/>
    </source>
</evidence>
<accession>A0A545V8D6</accession>
<gene>
    <name evidence="1" type="ORF">IF1G_03725</name>
</gene>
<protein>
    <submittedName>
        <fullName evidence="1">Uncharacterized protein</fullName>
    </submittedName>
</protein>
<reference evidence="1 2" key="1">
    <citation type="journal article" date="2019" name="Appl. Microbiol. Biotechnol.">
        <title>Genome sequence of Isaria javanica and comparative genome analysis insights into family S53 peptidase evolution in fungal entomopathogens.</title>
        <authorList>
            <person name="Lin R."/>
            <person name="Zhang X."/>
            <person name="Xin B."/>
            <person name="Zou M."/>
            <person name="Gao Y."/>
            <person name="Qin F."/>
            <person name="Hu Q."/>
            <person name="Xie B."/>
            <person name="Cheng X."/>
        </authorList>
    </citation>
    <scope>NUCLEOTIDE SEQUENCE [LARGE SCALE GENOMIC DNA]</scope>
    <source>
        <strain evidence="1 2">IJ1G</strain>
    </source>
</reference>
<comment type="caution">
    <text evidence="1">The sequence shown here is derived from an EMBL/GenBank/DDBJ whole genome shotgun (WGS) entry which is preliminary data.</text>
</comment>
<keyword evidence="2" id="KW-1185">Reference proteome</keyword>
<evidence type="ECO:0000313" key="2">
    <source>
        <dbReference type="Proteomes" id="UP000315783"/>
    </source>
</evidence>
<dbReference type="Proteomes" id="UP000315783">
    <property type="component" value="Unassembled WGS sequence"/>
</dbReference>
<dbReference type="EMBL" id="SPUK01000004">
    <property type="protein sequence ID" value="TQV97982.1"/>
    <property type="molecule type" value="Genomic_DNA"/>
</dbReference>
<dbReference type="AlphaFoldDB" id="A0A545V8D6"/>
<name>A0A545V8D6_9HYPO</name>
<proteinExistence type="predicted"/>